<evidence type="ECO:0000256" key="10">
    <source>
        <dbReference type="ARBA" id="ARBA00023170"/>
    </source>
</evidence>
<dbReference type="InterPro" id="IPR000276">
    <property type="entry name" value="GPCR_Rhodpsn"/>
</dbReference>
<evidence type="ECO:0000256" key="7">
    <source>
        <dbReference type="ARBA" id="ARBA00022989"/>
    </source>
</evidence>
<evidence type="ECO:0000259" key="13">
    <source>
        <dbReference type="PROSITE" id="PS50262"/>
    </source>
</evidence>
<sequence>ETSPQTFFSSDSNRTRAHQVLFAVLLTIVVTSLLGDALLIVLTHRDRRLHTPVCFLLSQLSLVDVVLLFTTVPTMAAGYLAGHQAVPLAIFFLLTLGGGERFLLAAVACDRCVTVCHPLRYPVLTSWQLCLRMAVPRWLPGAADGLLQAAAALSFPHRRAHQIDRIDHFFCEAPVLLRLACADSSAFENAMYIRCVLTLRVPFASPSPPTASSLLPLSARAPRKPAGSLSAIFTYMRPKSHRSTHHDKVVSAFYTVFTPSLNPLIYGARNSEVKEAWKRWLGSCVNLEHHK</sequence>
<dbReference type="PRINTS" id="PR00237">
    <property type="entry name" value="GPCRRHODOPSN"/>
</dbReference>
<dbReference type="Gene3D" id="1.20.1070.10">
    <property type="entry name" value="Rhodopsin 7-helix transmembrane proteins"/>
    <property type="match status" value="2"/>
</dbReference>
<evidence type="ECO:0000256" key="6">
    <source>
        <dbReference type="ARBA" id="ARBA00022725"/>
    </source>
</evidence>
<evidence type="ECO:0000313" key="14">
    <source>
        <dbReference type="Ensembl" id="ENSSBOP00000019591.1"/>
    </source>
</evidence>
<keyword evidence="7 12" id="KW-1133">Transmembrane helix</keyword>
<accession>A0A2K6TIY4</accession>
<feature type="transmembrane region" description="Helical" evidence="12">
    <location>
        <begin position="20"/>
        <end position="42"/>
    </location>
</feature>
<dbReference type="PANTHER" id="PTHR26453">
    <property type="entry name" value="OLFACTORY RECEPTOR"/>
    <property type="match status" value="1"/>
</dbReference>
<dbReference type="GeneTree" id="ENSGT01150000286923"/>
<dbReference type="Pfam" id="PF00001">
    <property type="entry name" value="7tm_1"/>
    <property type="match status" value="1"/>
</dbReference>
<keyword evidence="3" id="KW-1003">Cell membrane</keyword>
<name>A0A2K6TIY4_SAIBB</name>
<reference evidence="14" key="1">
    <citation type="submission" date="2025-08" db="UniProtKB">
        <authorList>
            <consortium name="Ensembl"/>
        </authorList>
    </citation>
    <scope>IDENTIFICATION</scope>
</reference>
<feature type="transmembrane region" description="Helical" evidence="12">
    <location>
        <begin position="49"/>
        <end position="70"/>
    </location>
</feature>
<dbReference type="InterPro" id="IPR000725">
    <property type="entry name" value="Olfact_rcpt"/>
</dbReference>
<dbReference type="AlphaFoldDB" id="A0A2K6TIY4"/>
<evidence type="ECO:0000256" key="8">
    <source>
        <dbReference type="ARBA" id="ARBA00023040"/>
    </source>
</evidence>
<evidence type="ECO:0000256" key="4">
    <source>
        <dbReference type="ARBA" id="ARBA00022606"/>
    </source>
</evidence>
<comment type="subcellular location">
    <subcellularLocation>
        <location evidence="1">Cell membrane</location>
        <topology evidence="1">Multi-pass membrane protein</topology>
    </subcellularLocation>
</comment>
<dbReference type="GO" id="GO:0004930">
    <property type="term" value="F:G protein-coupled receptor activity"/>
    <property type="evidence" value="ECO:0007669"/>
    <property type="project" value="UniProtKB-KW"/>
</dbReference>
<dbReference type="OMA" id="MDQCAAL"/>
<protein>
    <recommendedName>
        <fullName evidence="13">G-protein coupled receptors family 1 profile domain-containing protein</fullName>
    </recommendedName>
</protein>
<proteinExistence type="inferred from homology"/>
<evidence type="ECO:0000256" key="9">
    <source>
        <dbReference type="ARBA" id="ARBA00023136"/>
    </source>
</evidence>
<dbReference type="InterPro" id="IPR017452">
    <property type="entry name" value="GPCR_Rhodpsn_7TM"/>
</dbReference>
<evidence type="ECO:0000256" key="1">
    <source>
        <dbReference type="ARBA" id="ARBA00004651"/>
    </source>
</evidence>
<evidence type="ECO:0000256" key="3">
    <source>
        <dbReference type="ARBA" id="ARBA00022475"/>
    </source>
</evidence>
<reference evidence="14" key="2">
    <citation type="submission" date="2025-09" db="UniProtKB">
        <authorList>
            <consortium name="Ensembl"/>
        </authorList>
    </citation>
    <scope>IDENTIFICATION</scope>
</reference>
<comment type="similarity">
    <text evidence="2">Belongs to the G-protein coupled receptor 1 family.</text>
</comment>
<evidence type="ECO:0000313" key="15">
    <source>
        <dbReference type="Proteomes" id="UP000233220"/>
    </source>
</evidence>
<organism evidence="14 15">
    <name type="scientific">Saimiri boliviensis boliviensis</name>
    <name type="common">Bolivian squirrel monkey</name>
    <dbReference type="NCBI Taxonomy" id="39432"/>
    <lineage>
        <taxon>Eukaryota</taxon>
        <taxon>Metazoa</taxon>
        <taxon>Chordata</taxon>
        <taxon>Craniata</taxon>
        <taxon>Vertebrata</taxon>
        <taxon>Euteleostomi</taxon>
        <taxon>Mammalia</taxon>
        <taxon>Eutheria</taxon>
        <taxon>Euarchontoglires</taxon>
        <taxon>Primates</taxon>
        <taxon>Haplorrhini</taxon>
        <taxon>Platyrrhini</taxon>
        <taxon>Cebidae</taxon>
        <taxon>Saimiriinae</taxon>
        <taxon>Saimiri</taxon>
    </lineage>
</organism>
<dbReference type="GO" id="GO:0004984">
    <property type="term" value="F:olfactory receptor activity"/>
    <property type="evidence" value="ECO:0007669"/>
    <property type="project" value="InterPro"/>
</dbReference>
<dbReference type="PROSITE" id="PS50262">
    <property type="entry name" value="G_PROTEIN_RECEP_F1_2"/>
    <property type="match status" value="1"/>
</dbReference>
<dbReference type="Ensembl" id="ENSSBOT00000036412.1">
    <property type="protein sequence ID" value="ENSSBOP00000019591.1"/>
    <property type="gene ID" value="ENSSBOG00000026393.1"/>
</dbReference>
<feature type="domain" description="G-protein coupled receptors family 1 profile" evidence="13">
    <location>
        <begin position="35"/>
        <end position="204"/>
    </location>
</feature>
<keyword evidence="5 12" id="KW-0812">Transmembrane</keyword>
<keyword evidence="8" id="KW-0297">G-protein coupled receptor</keyword>
<evidence type="ECO:0000256" key="5">
    <source>
        <dbReference type="ARBA" id="ARBA00022692"/>
    </source>
</evidence>
<keyword evidence="6" id="KW-0552">Olfaction</keyword>
<dbReference type="Proteomes" id="UP000233220">
    <property type="component" value="Unplaced"/>
</dbReference>
<dbReference type="FunFam" id="1.10.1220.70:FF:000001">
    <property type="entry name" value="Olfactory receptor"/>
    <property type="match status" value="1"/>
</dbReference>
<keyword evidence="15" id="KW-1185">Reference proteome</keyword>
<keyword evidence="4" id="KW-0716">Sensory transduction</keyword>
<keyword evidence="10" id="KW-0675">Receptor</keyword>
<evidence type="ECO:0000256" key="12">
    <source>
        <dbReference type="SAM" id="Phobius"/>
    </source>
</evidence>
<dbReference type="PRINTS" id="PR00245">
    <property type="entry name" value="OLFACTORYR"/>
</dbReference>
<dbReference type="SUPFAM" id="SSF81321">
    <property type="entry name" value="Family A G protein-coupled receptor-like"/>
    <property type="match status" value="1"/>
</dbReference>
<keyword evidence="11" id="KW-0807">Transducer</keyword>
<evidence type="ECO:0000256" key="11">
    <source>
        <dbReference type="ARBA" id="ARBA00023224"/>
    </source>
</evidence>
<dbReference type="GO" id="GO:0005886">
    <property type="term" value="C:plasma membrane"/>
    <property type="evidence" value="ECO:0007669"/>
    <property type="project" value="UniProtKB-SubCell"/>
</dbReference>
<keyword evidence="9 12" id="KW-0472">Membrane</keyword>
<feature type="transmembrane region" description="Helical" evidence="12">
    <location>
        <begin position="76"/>
        <end position="96"/>
    </location>
</feature>
<evidence type="ECO:0000256" key="2">
    <source>
        <dbReference type="ARBA" id="ARBA00010663"/>
    </source>
</evidence>